<keyword evidence="2" id="KW-1185">Reference proteome</keyword>
<comment type="caution">
    <text evidence="1">The sequence shown here is derived from an EMBL/GenBank/DDBJ whole genome shotgun (WGS) entry which is preliminary data.</text>
</comment>
<gene>
    <name evidence="1" type="ORF">FO442_06840</name>
</gene>
<evidence type="ECO:0008006" key="3">
    <source>
        <dbReference type="Google" id="ProtNLM"/>
    </source>
</evidence>
<dbReference type="Proteomes" id="UP000316008">
    <property type="component" value="Unassembled WGS sequence"/>
</dbReference>
<sequence length="513" mass="58910">MRVLVYSVISLFLSYPVFGQEYRVLPIESYFRDVSFFTDSSFVPVFPVTDNEVNYYNTAKEQKARYSNVGYYIYQRELIQLVKNNGAIWVSPILDIQMGVERGDTSIRQYLNVRGLRMEGSIKNKVFFSGSFYENQAVLPYYAQQYVTNRGEFYPNSGDSSYTQSNAVIPGSARTKPFKTNGFDYAYATGMVQWQVLKSLSVSVGNNPIFIGSGYRSVLYSDNSLPTMNFRINYSLGEKWNFQLIRMQGLNMLRIPYSTNGEALYERKALSLASIYFQPTKHLRIGLIEGGTWSRGDSIQKQAVEGGFYIPIPGAATIQEGINGKSYAYLGLDFNWRIWKMLLYGQYGRNPYSKSSDVGQIGIRYWPFQSHNYLVHLEYNHTSANAYQASNPRIHYSNFNLPVGHPIGAGVDEIVFRLRGEWNHLFVSSSTNYYISQSANYRQLLPLYALNTGLNQQVFYENVELGYNFNHLYGLEIFGSAKLRMVKNPLQDGQSYWFNIGIRTALNNHYFDF</sequence>
<accession>A0A556N024</accession>
<dbReference type="AlphaFoldDB" id="A0A556N024"/>
<dbReference type="OrthoDB" id="9808260at2"/>
<reference evidence="1 2" key="1">
    <citation type="submission" date="2019-07" db="EMBL/GenBank/DDBJ databases">
        <authorList>
            <person name="Huq M.A."/>
        </authorList>
    </citation>
    <scope>NUCLEOTIDE SEQUENCE [LARGE SCALE GENOMIC DNA]</scope>
    <source>
        <strain evidence="1 2">MAH-3</strain>
    </source>
</reference>
<dbReference type="RefSeq" id="WP_144332421.1">
    <property type="nucleotide sequence ID" value="NZ_VLPL01000003.1"/>
</dbReference>
<proteinExistence type="predicted"/>
<evidence type="ECO:0000313" key="2">
    <source>
        <dbReference type="Proteomes" id="UP000316008"/>
    </source>
</evidence>
<evidence type="ECO:0000313" key="1">
    <source>
        <dbReference type="EMBL" id="TSJ45465.1"/>
    </source>
</evidence>
<protein>
    <recommendedName>
        <fullName evidence="3">Capsule assembly Wzi family protein</fullName>
    </recommendedName>
</protein>
<name>A0A556N024_9FLAO</name>
<organism evidence="1 2">
    <name type="scientific">Fluviicola chungangensis</name>
    <dbReference type="NCBI Taxonomy" id="2597671"/>
    <lineage>
        <taxon>Bacteria</taxon>
        <taxon>Pseudomonadati</taxon>
        <taxon>Bacteroidota</taxon>
        <taxon>Flavobacteriia</taxon>
        <taxon>Flavobacteriales</taxon>
        <taxon>Crocinitomicaceae</taxon>
        <taxon>Fluviicola</taxon>
    </lineage>
</organism>
<dbReference type="EMBL" id="VLPL01000003">
    <property type="protein sequence ID" value="TSJ45465.1"/>
    <property type="molecule type" value="Genomic_DNA"/>
</dbReference>